<dbReference type="PANTHER" id="PTHR23342:SF0">
    <property type="entry name" value="N-ACETYLGLUTAMATE SYNTHASE, MITOCHONDRIAL"/>
    <property type="match status" value="1"/>
</dbReference>
<dbReference type="SUPFAM" id="SSF55729">
    <property type="entry name" value="Acyl-CoA N-acyltransferases (Nat)"/>
    <property type="match status" value="1"/>
</dbReference>
<evidence type="ECO:0000313" key="5">
    <source>
        <dbReference type="Proteomes" id="UP001056539"/>
    </source>
</evidence>
<dbReference type="GO" id="GO:0003991">
    <property type="term" value="F:acetylglutamate kinase activity"/>
    <property type="evidence" value="ECO:0007669"/>
    <property type="project" value="TreeGrafter"/>
</dbReference>
<name>A0AAX3BDN9_9SPIR</name>
<dbReference type="Gene3D" id="3.40.630.30">
    <property type="match status" value="1"/>
</dbReference>
<dbReference type="InterPro" id="IPR006855">
    <property type="entry name" value="Vertebrate-like_GNAT_dom"/>
</dbReference>
<dbReference type="InterPro" id="IPR036393">
    <property type="entry name" value="AceGlu_kinase-like_sf"/>
</dbReference>
<dbReference type="Pfam" id="PF04768">
    <property type="entry name" value="NAT"/>
    <property type="match status" value="1"/>
</dbReference>
<comment type="pathway">
    <text evidence="1">Amino-acid biosynthesis; L-arginine biosynthesis; N(2)-acetyl-L-ornithine from L-glutamate: step 2/4.</text>
</comment>
<dbReference type="KEGG" id="taqu:KDW03_12230"/>
<dbReference type="InterPro" id="IPR000182">
    <property type="entry name" value="GNAT_dom"/>
</dbReference>
<dbReference type="AlphaFoldDB" id="A0AAX3BDN9"/>
<dbReference type="GO" id="GO:0006526">
    <property type="term" value="P:L-arginine biosynthetic process"/>
    <property type="evidence" value="ECO:0007669"/>
    <property type="project" value="TreeGrafter"/>
</dbReference>
<evidence type="ECO:0000256" key="1">
    <source>
        <dbReference type="ARBA" id="ARBA00004828"/>
    </source>
</evidence>
<keyword evidence="5" id="KW-1185">Reference proteome</keyword>
<sequence>MGIDRIVSSLGLKTTNYWVSLLRSLPPHEVGVIKVSAGLFRFRLLFQSFVEELAYLVREAGIMLPLVVEARKDTLDFYQKKLSLALQEKNIPTYNVPVNVVYLKPSLVEKRWTVETIFTAGIIEAILSHRLPILVAAGVFEKRVVPLGGIVLARELVYTLHAKKLILVGHTPICFKDGRCITEIWPEEIWREKIRRKEITPAMARRVRTAFDILSKLGPGHSVQITRPQLRKDGISTGLLEELLGNGSGTYIALPPQITVYPLEAVDRKWLFGMIDEAFQVYGRRLRSDYFESIVDKKPLVYLDSLQKGGAVVYLLEEAPYMCKLFTRQDYEGIGIGSTVIRTIYKHFGGLCWRTSKNNERTPAFYLRLVDEYKGEVVETEKFYIYFLGKICSKKEFLSSRINALPSSFED</sequence>
<feature type="domain" description="N-acetyltransferase" evidence="3">
    <location>
        <begin position="258"/>
        <end position="393"/>
    </location>
</feature>
<dbReference type="GO" id="GO:0140085">
    <property type="term" value="F:L-amino-acid N-acetyltransferase activity"/>
    <property type="evidence" value="ECO:0007669"/>
    <property type="project" value="UniProtKB-ARBA"/>
</dbReference>
<dbReference type="RefSeq" id="WP_271435358.1">
    <property type="nucleotide sequence ID" value="NZ_CP073355.1"/>
</dbReference>
<dbReference type="PANTHER" id="PTHR23342">
    <property type="entry name" value="N-ACETYLGLUTAMATE SYNTHASE"/>
    <property type="match status" value="1"/>
</dbReference>
<keyword evidence="2" id="KW-0808">Transferase</keyword>
<dbReference type="Gene3D" id="3.40.1160.10">
    <property type="entry name" value="Acetylglutamate kinase-like"/>
    <property type="match status" value="1"/>
</dbReference>
<gene>
    <name evidence="4" type="ORF">KDW03_12230</name>
</gene>
<evidence type="ECO:0000259" key="3">
    <source>
        <dbReference type="PROSITE" id="PS51186"/>
    </source>
</evidence>
<dbReference type="Proteomes" id="UP001056539">
    <property type="component" value="Chromosome"/>
</dbReference>
<reference evidence="4" key="1">
    <citation type="submission" date="2021-04" db="EMBL/GenBank/DDBJ databases">
        <authorList>
            <person name="Postec A."/>
        </authorList>
    </citation>
    <scope>NUCLEOTIDE SEQUENCE</scope>
    <source>
        <strain evidence="4">F1F22</strain>
    </source>
</reference>
<dbReference type="EMBL" id="CP073355">
    <property type="protein sequence ID" value="URA10225.1"/>
    <property type="molecule type" value="Genomic_DNA"/>
</dbReference>
<evidence type="ECO:0000256" key="2">
    <source>
        <dbReference type="ARBA" id="ARBA00022679"/>
    </source>
</evidence>
<dbReference type="PROSITE" id="PS51186">
    <property type="entry name" value="GNAT"/>
    <property type="match status" value="1"/>
</dbReference>
<protein>
    <recommendedName>
        <fullName evidence="3">N-acetyltransferase domain-containing protein</fullName>
    </recommendedName>
</protein>
<accession>A0AAX3BDN9</accession>
<evidence type="ECO:0000313" key="4">
    <source>
        <dbReference type="EMBL" id="URA10225.1"/>
    </source>
</evidence>
<reference evidence="4" key="2">
    <citation type="submission" date="2022-06" db="EMBL/GenBank/DDBJ databases">
        <title>Thermospira aquatica gen. nov., sp. nov.</title>
        <authorList>
            <person name="Ben Ali Gam Z."/>
            <person name="Labat M."/>
        </authorList>
    </citation>
    <scope>NUCLEOTIDE SEQUENCE</scope>
    <source>
        <strain evidence="4">F1F22</strain>
    </source>
</reference>
<organism evidence="4 5">
    <name type="scientific">Thermospira aquatica</name>
    <dbReference type="NCBI Taxonomy" id="2828656"/>
    <lineage>
        <taxon>Bacteria</taxon>
        <taxon>Pseudomonadati</taxon>
        <taxon>Spirochaetota</taxon>
        <taxon>Spirochaetia</taxon>
        <taxon>Brevinematales</taxon>
        <taxon>Thermospiraceae</taxon>
        <taxon>Thermospira</taxon>
    </lineage>
</organism>
<proteinExistence type="predicted"/>
<dbReference type="InterPro" id="IPR016181">
    <property type="entry name" value="Acyl_CoA_acyltransferase"/>
</dbReference>